<reference evidence="4" key="1">
    <citation type="submission" date="2023-06" db="EMBL/GenBank/DDBJ databases">
        <title>Genome-scale phylogeny and comparative genomics of the fungal order Sordariales.</title>
        <authorList>
            <consortium name="Lawrence Berkeley National Laboratory"/>
            <person name="Hensen N."/>
            <person name="Bonometti L."/>
            <person name="Westerberg I."/>
            <person name="Brannstrom I.O."/>
            <person name="Guillou S."/>
            <person name="Cros-Aarteil S."/>
            <person name="Calhoun S."/>
            <person name="Haridas S."/>
            <person name="Kuo A."/>
            <person name="Mondo S."/>
            <person name="Pangilinan J."/>
            <person name="Riley R."/>
            <person name="Labutti K."/>
            <person name="Andreopoulos B."/>
            <person name="Lipzen A."/>
            <person name="Chen C."/>
            <person name="Yanf M."/>
            <person name="Daum C."/>
            <person name="Ng V."/>
            <person name="Clum A."/>
            <person name="Steindorff A."/>
            <person name="Ohm R."/>
            <person name="Martin F."/>
            <person name="Silar P."/>
            <person name="Natvig D."/>
            <person name="Lalanne C."/>
            <person name="Gautier V."/>
            <person name="Ament-Velasquez S.L."/>
            <person name="Kruys A."/>
            <person name="Hutchinson M.I."/>
            <person name="Powell A.J."/>
            <person name="Barry K."/>
            <person name="Miller A.N."/>
            <person name="Grigoriev I.V."/>
            <person name="Debuchy R."/>
            <person name="Gladieux P."/>
            <person name="Thoren M.H."/>
            <person name="Johannesson H."/>
        </authorList>
    </citation>
    <scope>NUCLEOTIDE SEQUENCE</scope>
    <source>
        <strain evidence="4">CBS 606.72</strain>
    </source>
</reference>
<keyword evidence="4" id="KW-0418">Kinase</keyword>
<comment type="caution">
    <text evidence="4">The sequence shown here is derived from an EMBL/GenBank/DDBJ whole genome shotgun (WGS) entry which is preliminary data.</text>
</comment>
<evidence type="ECO:0000313" key="4">
    <source>
        <dbReference type="EMBL" id="KAK0631366.1"/>
    </source>
</evidence>
<keyword evidence="4" id="KW-0808">Transferase</keyword>
<dbReference type="GO" id="GO:0004305">
    <property type="term" value="F:ethanolamine kinase activity"/>
    <property type="evidence" value="ECO:0007669"/>
    <property type="project" value="UniProtKB-EC"/>
</dbReference>
<proteinExistence type="inferred from homology"/>
<sequence>MPIPTAEMGVPFVDHVFDRSDPLKSIRLIASFLFPVGHEAIDVGDADIVVTELSQGTTNALLKFSYRAPDAAAAGPIGSDRSHVLVKIYGDGTDIIIDRNKELTVHQLLAQNGLSSSPLVRFANGHAYEFIAGTPCSDRDLAEERVWRGVARELARWHATLPVVHPRDACESLALQPSVWSTAKKWLGAIPDYSSDANKGNLHEGLDYLTEKLLFSCSSPDPLVLGHGDLLSGNIIMIQEDGKEGDDKAGTVRFIDYEHVTYCPRAFELANHFAEWTGFECDYNRLPTRTTRREFIRAYLEAYSEFAAGAMVTECEVDKLMGQVDAFRGFPGFYWGLCALIQAQASTGTIDFDYGGYAEKRLAEYQAWRRVTEDGVTFGPRVVGEELLLREEKWATAS</sequence>
<comment type="similarity">
    <text evidence="2">Belongs to the choline/ethanolamine kinase family.</text>
</comment>
<organism evidence="4 5">
    <name type="scientific">Immersiella caudata</name>
    <dbReference type="NCBI Taxonomy" id="314043"/>
    <lineage>
        <taxon>Eukaryota</taxon>
        <taxon>Fungi</taxon>
        <taxon>Dikarya</taxon>
        <taxon>Ascomycota</taxon>
        <taxon>Pezizomycotina</taxon>
        <taxon>Sordariomycetes</taxon>
        <taxon>Sordariomycetidae</taxon>
        <taxon>Sordariales</taxon>
        <taxon>Lasiosphaeriaceae</taxon>
        <taxon>Immersiella</taxon>
    </lineage>
</organism>
<dbReference type="EC" id="2.7.1.82" evidence="3"/>
<dbReference type="GO" id="GO:0005737">
    <property type="term" value="C:cytoplasm"/>
    <property type="evidence" value="ECO:0007669"/>
    <property type="project" value="TreeGrafter"/>
</dbReference>
<dbReference type="Proteomes" id="UP001175000">
    <property type="component" value="Unassembled WGS sequence"/>
</dbReference>
<evidence type="ECO:0000256" key="2">
    <source>
        <dbReference type="ARBA" id="ARBA00038211"/>
    </source>
</evidence>
<dbReference type="Gene3D" id="3.90.1200.10">
    <property type="match status" value="1"/>
</dbReference>
<protein>
    <recommendedName>
        <fullName evidence="3">ethanolamine kinase</fullName>
        <ecNumber evidence="3">2.7.1.82</ecNumber>
    </recommendedName>
</protein>
<dbReference type="InterPro" id="IPR011009">
    <property type="entry name" value="Kinase-like_dom_sf"/>
</dbReference>
<accession>A0AA39XCF4</accession>
<dbReference type="SUPFAM" id="SSF56112">
    <property type="entry name" value="Protein kinase-like (PK-like)"/>
    <property type="match status" value="1"/>
</dbReference>
<dbReference type="PANTHER" id="PTHR22603">
    <property type="entry name" value="CHOLINE/ETHANOALAMINE KINASE"/>
    <property type="match status" value="1"/>
</dbReference>
<dbReference type="Gene3D" id="3.30.200.20">
    <property type="entry name" value="Phosphorylase Kinase, domain 1"/>
    <property type="match status" value="1"/>
</dbReference>
<dbReference type="AlphaFoldDB" id="A0AA39XCF4"/>
<dbReference type="PANTHER" id="PTHR22603:SF66">
    <property type="entry name" value="ETHANOLAMINE KINASE"/>
    <property type="match status" value="1"/>
</dbReference>
<gene>
    <name evidence="4" type="ORF">B0T14DRAFT_559173</name>
</gene>
<dbReference type="EMBL" id="JAULSU010000001">
    <property type="protein sequence ID" value="KAK0631366.1"/>
    <property type="molecule type" value="Genomic_DNA"/>
</dbReference>
<dbReference type="GO" id="GO:0006646">
    <property type="term" value="P:phosphatidylethanolamine biosynthetic process"/>
    <property type="evidence" value="ECO:0007669"/>
    <property type="project" value="TreeGrafter"/>
</dbReference>
<keyword evidence="5" id="KW-1185">Reference proteome</keyword>
<evidence type="ECO:0000256" key="3">
    <source>
        <dbReference type="ARBA" id="ARBA00038874"/>
    </source>
</evidence>
<name>A0AA39XCF4_9PEZI</name>
<dbReference type="CDD" id="cd05157">
    <property type="entry name" value="ETNK_euk"/>
    <property type="match status" value="1"/>
</dbReference>
<comment type="pathway">
    <text evidence="1">Phospholipid metabolism; phosphatidylethanolamine biosynthesis; phosphatidylethanolamine from ethanolamine: step 1/3.</text>
</comment>
<dbReference type="Pfam" id="PF01633">
    <property type="entry name" value="Choline_kinase"/>
    <property type="match status" value="1"/>
</dbReference>
<evidence type="ECO:0000256" key="1">
    <source>
        <dbReference type="ARBA" id="ARBA00037883"/>
    </source>
</evidence>
<evidence type="ECO:0000313" key="5">
    <source>
        <dbReference type="Proteomes" id="UP001175000"/>
    </source>
</evidence>